<evidence type="ECO:0000313" key="4">
    <source>
        <dbReference type="EMBL" id="SER55256.1"/>
    </source>
</evidence>
<dbReference type="Proteomes" id="UP000182841">
    <property type="component" value="Unassembled WGS sequence"/>
</dbReference>
<dbReference type="RefSeq" id="WP_074999150.1">
    <property type="nucleotide sequence ID" value="NZ_FOGO01000002.1"/>
</dbReference>
<dbReference type="EMBL" id="FOGO01000002">
    <property type="protein sequence ID" value="SER55256.1"/>
    <property type="molecule type" value="Genomic_DNA"/>
</dbReference>
<reference evidence="5" key="1">
    <citation type="submission" date="2016-10" db="EMBL/GenBank/DDBJ databases">
        <authorList>
            <person name="Varghese N."/>
            <person name="Submissions S."/>
        </authorList>
    </citation>
    <scope>NUCLEOTIDE SEQUENCE [LARGE SCALE GENOMIC DNA]</scope>
    <source>
        <strain evidence="5">CGMCC 4.6825</strain>
    </source>
</reference>
<dbReference type="AlphaFoldDB" id="A0A1H9Q3V5"/>
<dbReference type="InterPro" id="IPR002104">
    <property type="entry name" value="Integrase_catalytic"/>
</dbReference>
<evidence type="ECO:0000256" key="2">
    <source>
        <dbReference type="SAM" id="MobiDB-lite"/>
    </source>
</evidence>
<name>A0A1H9Q3V5_9ACTN</name>
<dbReference type="InterPro" id="IPR013762">
    <property type="entry name" value="Integrase-like_cat_sf"/>
</dbReference>
<dbReference type="PROSITE" id="PS51898">
    <property type="entry name" value="TYR_RECOMBINASE"/>
    <property type="match status" value="1"/>
</dbReference>
<evidence type="ECO:0000313" key="5">
    <source>
        <dbReference type="Proteomes" id="UP000182841"/>
    </source>
</evidence>
<evidence type="ECO:0000259" key="3">
    <source>
        <dbReference type="PROSITE" id="PS51898"/>
    </source>
</evidence>
<feature type="region of interest" description="Disordered" evidence="2">
    <location>
        <begin position="317"/>
        <end position="339"/>
    </location>
</feature>
<dbReference type="InterPro" id="IPR050090">
    <property type="entry name" value="Tyrosine_recombinase_XerCD"/>
</dbReference>
<dbReference type="InterPro" id="IPR011010">
    <property type="entry name" value="DNA_brk_join_enz"/>
</dbReference>
<accession>A0A1H9Q3V5</accession>
<gene>
    <name evidence="4" type="ORF">SAMN05421870_102450</name>
</gene>
<feature type="domain" description="Tyr recombinase" evidence="3">
    <location>
        <begin position="241"/>
        <end position="457"/>
    </location>
</feature>
<keyword evidence="1" id="KW-0233">DNA recombination</keyword>
<dbReference type="OrthoDB" id="3773913at2"/>
<evidence type="ECO:0000256" key="1">
    <source>
        <dbReference type="ARBA" id="ARBA00023172"/>
    </source>
</evidence>
<organism evidence="4 5">
    <name type="scientific">Streptomyces qinglanensis</name>
    <dbReference type="NCBI Taxonomy" id="943816"/>
    <lineage>
        <taxon>Bacteria</taxon>
        <taxon>Bacillati</taxon>
        <taxon>Actinomycetota</taxon>
        <taxon>Actinomycetes</taxon>
        <taxon>Kitasatosporales</taxon>
        <taxon>Streptomycetaceae</taxon>
        <taxon>Streptomyces</taxon>
    </lineage>
</organism>
<dbReference type="Gene3D" id="1.10.443.10">
    <property type="entry name" value="Intergrase catalytic core"/>
    <property type="match status" value="1"/>
</dbReference>
<dbReference type="GO" id="GO:0015074">
    <property type="term" value="P:DNA integration"/>
    <property type="evidence" value="ECO:0007669"/>
    <property type="project" value="InterPro"/>
</dbReference>
<proteinExistence type="predicted"/>
<sequence length="466" mass="51863">MLTYDVEIWSIRRRKGRPKPYELRWRVGTRAHSKSYKLRPQADGRRSELLAALRNREQFEESTGLPASEYEALSSPTWFEHATAYVLMKWPRAAAKHRVGIAEALAVATPVFVSTTRGAPDRKVVRHALYAWAFRAVINSDGKLVPRAEAETPPQDVAAALAWLSKNSLKLTDAAKPEHMRSALTALSLKLDGKAAADNTVTRKVMVLSNAMRFAIEKGILTKHPMLGIDWKPPETDDEVDLRHVPGPKQARALIRAVGEQGPRGAYLEAFFGCFYYAAMRPGEIASLKKADCHLPAEDEPDAFGELLLAENRPETATGWTDSGKPYDERGLKRRARGATRPVPIPPTLVRMLRAHMKKYGTAPDGRLFWAARGGRVRTTEYCDLWAVARAKVLTPEEAASPFADDPYSLRRAGISLWIKAGVDPVEVARRAGHSLAVLYRFYARLLRGGEGRANRLIARALEAEE</sequence>
<dbReference type="GO" id="GO:0003677">
    <property type="term" value="F:DNA binding"/>
    <property type="evidence" value="ECO:0007669"/>
    <property type="project" value="InterPro"/>
</dbReference>
<dbReference type="PANTHER" id="PTHR30349">
    <property type="entry name" value="PHAGE INTEGRASE-RELATED"/>
    <property type="match status" value="1"/>
</dbReference>
<keyword evidence="5" id="KW-1185">Reference proteome</keyword>
<protein>
    <recommendedName>
        <fullName evidence="3">Tyr recombinase domain-containing protein</fullName>
    </recommendedName>
</protein>
<dbReference type="PANTHER" id="PTHR30349:SF64">
    <property type="entry name" value="PROPHAGE INTEGRASE INTD-RELATED"/>
    <property type="match status" value="1"/>
</dbReference>
<dbReference type="SUPFAM" id="SSF56349">
    <property type="entry name" value="DNA breaking-rejoining enzymes"/>
    <property type="match status" value="1"/>
</dbReference>
<dbReference type="GO" id="GO:0006310">
    <property type="term" value="P:DNA recombination"/>
    <property type="evidence" value="ECO:0007669"/>
    <property type="project" value="UniProtKB-KW"/>
</dbReference>